<protein>
    <recommendedName>
        <fullName evidence="4">C3H1-type domain-containing protein</fullName>
    </recommendedName>
</protein>
<keyword evidence="1" id="KW-0862">Zinc</keyword>
<reference evidence="5" key="2">
    <citation type="submission" date="2023-05" db="EMBL/GenBank/DDBJ databases">
        <authorList>
            <consortium name="Lawrence Berkeley National Laboratory"/>
            <person name="Steindorff A."/>
            <person name="Hensen N."/>
            <person name="Bonometti L."/>
            <person name="Westerberg I."/>
            <person name="Brannstrom I.O."/>
            <person name="Guillou S."/>
            <person name="Cros-Aarteil S."/>
            <person name="Calhoun S."/>
            <person name="Haridas S."/>
            <person name="Kuo A."/>
            <person name="Mondo S."/>
            <person name="Pangilinan J."/>
            <person name="Riley R."/>
            <person name="Labutti K."/>
            <person name="Andreopoulos B."/>
            <person name="Lipzen A."/>
            <person name="Chen C."/>
            <person name="Yanf M."/>
            <person name="Daum C."/>
            <person name="Ng V."/>
            <person name="Clum A."/>
            <person name="Ohm R."/>
            <person name="Martin F."/>
            <person name="Silar P."/>
            <person name="Natvig D."/>
            <person name="Lalanne C."/>
            <person name="Gautier V."/>
            <person name="Ament-Velasquez S.L."/>
            <person name="Kruys A."/>
            <person name="Hutchinson M.I."/>
            <person name="Powell A.J."/>
            <person name="Barry K."/>
            <person name="Miller A.N."/>
            <person name="Grigoriev I.V."/>
            <person name="Debuchy R."/>
            <person name="Gladieux P."/>
            <person name="Thoren M.H."/>
            <person name="Johannesson H."/>
        </authorList>
    </citation>
    <scope>NUCLEOTIDE SEQUENCE</scope>
    <source>
        <strain evidence="5">CBS 315.58</strain>
    </source>
</reference>
<dbReference type="AlphaFoldDB" id="A0AAN6XJS3"/>
<feature type="zinc finger region" description="C3H1-type" evidence="1">
    <location>
        <begin position="398"/>
        <end position="429"/>
    </location>
</feature>
<feature type="domain" description="C3H1-type" evidence="4">
    <location>
        <begin position="398"/>
        <end position="429"/>
    </location>
</feature>
<proteinExistence type="predicted"/>
<evidence type="ECO:0000313" key="6">
    <source>
        <dbReference type="Proteomes" id="UP001303160"/>
    </source>
</evidence>
<comment type="caution">
    <text evidence="5">The sequence shown here is derived from an EMBL/GenBank/DDBJ whole genome shotgun (WGS) entry which is preliminary data.</text>
</comment>
<sequence>MSNHYSHDSNGGGDDGEHDPFVAAYRDWEFSARQHRSINDEFAKKFQELYTKCHNLENEFEEQKQTVKLWQQQGRRMERELTFYKSAAENGAFAFVIVDGDGAVFDEEMIALGEEGGKKAAHELHRRLKQYITDACDLHNIDNIFVHIVLNVQGLSSALVQSGTLPTADYGAVTKFGRGFCRAQPLFSFTDVGGGKEQADHKVRKLFELMEKNIQCKFLALAGCHDNGYATFLESYRNNPKVHLLETTPAAADFRSCNFDRFSIPSVFRSEPVPSKPGLTKPVSNKLATATTQAMITAPSPKPPSPTLSTVLRPKGVNVGSKVPESSTKSSDAGSNGGNSYAAVGKSASSQSFSIAPTKKKAAQQPFALFNRDDERVDAPLPKADPQVVKRMDEQAKANGANFCNRYHLSNGGTGCKAGDSCTYYHSETKLSKAEILALRHKTRKIVCNNGSYCEDPSCNLGHHCQSPVGCYFGNDCRFVGFHGMDIAPTLKIYEDGTREVIST</sequence>
<dbReference type="PANTHER" id="PTHR37543">
    <property type="entry name" value="CCCH ZINC FINGER DNA BINDING PROTEIN (AFU_ORTHOLOGUE AFUA_5G12760)"/>
    <property type="match status" value="1"/>
</dbReference>
<evidence type="ECO:0000256" key="2">
    <source>
        <dbReference type="SAM" id="Coils"/>
    </source>
</evidence>
<dbReference type="Pfam" id="PF25543">
    <property type="entry name" value="zf-CCCH_tandem"/>
    <property type="match status" value="1"/>
</dbReference>
<dbReference type="InterPro" id="IPR057654">
    <property type="entry name" value="Znf-CCCH_tandem"/>
</dbReference>
<organism evidence="5 6">
    <name type="scientific">Triangularia verruculosa</name>
    <dbReference type="NCBI Taxonomy" id="2587418"/>
    <lineage>
        <taxon>Eukaryota</taxon>
        <taxon>Fungi</taxon>
        <taxon>Dikarya</taxon>
        <taxon>Ascomycota</taxon>
        <taxon>Pezizomycotina</taxon>
        <taxon>Sordariomycetes</taxon>
        <taxon>Sordariomycetidae</taxon>
        <taxon>Sordariales</taxon>
        <taxon>Podosporaceae</taxon>
        <taxon>Triangularia</taxon>
    </lineage>
</organism>
<dbReference type="PROSITE" id="PS50103">
    <property type="entry name" value="ZF_C3H1"/>
    <property type="match status" value="1"/>
</dbReference>
<evidence type="ECO:0000313" key="5">
    <source>
        <dbReference type="EMBL" id="KAK4201904.1"/>
    </source>
</evidence>
<gene>
    <name evidence="5" type="ORF">QBC40DRAFT_277409</name>
</gene>
<keyword evidence="1" id="KW-0479">Metal-binding</keyword>
<keyword evidence="6" id="KW-1185">Reference proteome</keyword>
<dbReference type="Pfam" id="PF25540">
    <property type="entry name" value="DUF7923"/>
    <property type="match status" value="1"/>
</dbReference>
<feature type="region of interest" description="Disordered" evidence="3">
    <location>
        <begin position="295"/>
        <end position="338"/>
    </location>
</feature>
<dbReference type="InterPro" id="IPR057683">
    <property type="entry name" value="DUF7923"/>
</dbReference>
<dbReference type="GO" id="GO:0008270">
    <property type="term" value="F:zinc ion binding"/>
    <property type="evidence" value="ECO:0007669"/>
    <property type="project" value="UniProtKB-KW"/>
</dbReference>
<dbReference type="PANTHER" id="PTHR37543:SF1">
    <property type="entry name" value="CCCH ZINC FINGER DNA BINDING PROTEIN (AFU_ORTHOLOGUE AFUA_5G12760)"/>
    <property type="match status" value="1"/>
</dbReference>
<evidence type="ECO:0000256" key="1">
    <source>
        <dbReference type="PROSITE-ProRule" id="PRU00723"/>
    </source>
</evidence>
<evidence type="ECO:0000259" key="4">
    <source>
        <dbReference type="PROSITE" id="PS50103"/>
    </source>
</evidence>
<keyword evidence="1" id="KW-0863">Zinc-finger</keyword>
<keyword evidence="2" id="KW-0175">Coiled coil</keyword>
<dbReference type="EMBL" id="MU863902">
    <property type="protein sequence ID" value="KAK4201904.1"/>
    <property type="molecule type" value="Genomic_DNA"/>
</dbReference>
<dbReference type="InterPro" id="IPR000571">
    <property type="entry name" value="Znf_CCCH"/>
</dbReference>
<name>A0AAN6XJS3_9PEZI</name>
<dbReference type="Proteomes" id="UP001303160">
    <property type="component" value="Unassembled WGS sequence"/>
</dbReference>
<feature type="coiled-coil region" evidence="2">
    <location>
        <begin position="39"/>
        <end position="73"/>
    </location>
</feature>
<evidence type="ECO:0000256" key="3">
    <source>
        <dbReference type="SAM" id="MobiDB-lite"/>
    </source>
</evidence>
<feature type="compositionally biased region" description="Polar residues" evidence="3">
    <location>
        <begin position="324"/>
        <end position="334"/>
    </location>
</feature>
<reference evidence="5" key="1">
    <citation type="journal article" date="2023" name="Mol. Phylogenet. Evol.">
        <title>Genome-scale phylogeny and comparative genomics of the fungal order Sordariales.</title>
        <authorList>
            <person name="Hensen N."/>
            <person name="Bonometti L."/>
            <person name="Westerberg I."/>
            <person name="Brannstrom I.O."/>
            <person name="Guillou S."/>
            <person name="Cros-Aarteil S."/>
            <person name="Calhoun S."/>
            <person name="Haridas S."/>
            <person name="Kuo A."/>
            <person name="Mondo S."/>
            <person name="Pangilinan J."/>
            <person name="Riley R."/>
            <person name="LaButti K."/>
            <person name="Andreopoulos B."/>
            <person name="Lipzen A."/>
            <person name="Chen C."/>
            <person name="Yan M."/>
            <person name="Daum C."/>
            <person name="Ng V."/>
            <person name="Clum A."/>
            <person name="Steindorff A."/>
            <person name="Ohm R.A."/>
            <person name="Martin F."/>
            <person name="Silar P."/>
            <person name="Natvig D.O."/>
            <person name="Lalanne C."/>
            <person name="Gautier V."/>
            <person name="Ament-Velasquez S.L."/>
            <person name="Kruys A."/>
            <person name="Hutchinson M.I."/>
            <person name="Powell A.J."/>
            <person name="Barry K."/>
            <person name="Miller A.N."/>
            <person name="Grigoriev I.V."/>
            <person name="Debuchy R."/>
            <person name="Gladieux P."/>
            <person name="Hiltunen Thoren M."/>
            <person name="Johannesson H."/>
        </authorList>
    </citation>
    <scope>NUCLEOTIDE SEQUENCE</scope>
    <source>
        <strain evidence="5">CBS 315.58</strain>
    </source>
</reference>
<accession>A0AAN6XJS3</accession>